<organism evidence="1 2">
    <name type="scientific">Glaciibacter psychrotolerans</name>
    <dbReference type="NCBI Taxonomy" id="670054"/>
    <lineage>
        <taxon>Bacteria</taxon>
        <taxon>Bacillati</taxon>
        <taxon>Actinomycetota</taxon>
        <taxon>Actinomycetes</taxon>
        <taxon>Micrococcales</taxon>
        <taxon>Microbacteriaceae</taxon>
        <taxon>Glaciibacter</taxon>
    </lineage>
</organism>
<dbReference type="AlphaFoldDB" id="A0A7Z0ED23"/>
<gene>
    <name evidence="1" type="ORF">HNR05_001034</name>
</gene>
<dbReference type="EMBL" id="JACCFM010000001">
    <property type="protein sequence ID" value="NYJ19243.1"/>
    <property type="molecule type" value="Genomic_DNA"/>
</dbReference>
<dbReference type="Proteomes" id="UP000537260">
    <property type="component" value="Unassembled WGS sequence"/>
</dbReference>
<protein>
    <submittedName>
        <fullName evidence="1">Ethanolamine utilization microcompartment shell protein EutS</fullName>
    </submittedName>
</protein>
<dbReference type="RefSeq" id="WP_179578038.1">
    <property type="nucleotide sequence ID" value="NZ_JACCFM010000001.1"/>
</dbReference>
<name>A0A7Z0ED23_9MICO</name>
<accession>A0A7Z0ED23</accession>
<keyword evidence="2" id="KW-1185">Reference proteome</keyword>
<proteinExistence type="predicted"/>
<comment type="caution">
    <text evidence="1">The sequence shown here is derived from an EMBL/GenBank/DDBJ whole genome shotgun (WGS) entry which is preliminary data.</text>
</comment>
<evidence type="ECO:0000313" key="1">
    <source>
        <dbReference type="EMBL" id="NYJ19243.1"/>
    </source>
</evidence>
<sequence length="74" mass="8176">MTHTKSLPPVEDWWPHLDIPAKQWFVAHLEGAIPANILAEITTICDMASAPSSGDVFLTPAERSFIATQIEFVD</sequence>
<evidence type="ECO:0000313" key="2">
    <source>
        <dbReference type="Proteomes" id="UP000537260"/>
    </source>
</evidence>
<reference evidence="1 2" key="1">
    <citation type="submission" date="2020-07" db="EMBL/GenBank/DDBJ databases">
        <title>Sequencing the genomes of 1000 actinobacteria strains.</title>
        <authorList>
            <person name="Klenk H.-P."/>
        </authorList>
    </citation>
    <scope>NUCLEOTIDE SEQUENCE [LARGE SCALE GENOMIC DNA]</scope>
    <source>
        <strain evidence="1 2">LI1</strain>
    </source>
</reference>